<evidence type="ECO:0000256" key="2">
    <source>
        <dbReference type="ARBA" id="ARBA00022448"/>
    </source>
</evidence>
<feature type="domain" description="Major facilitator superfamily (MFS) profile" evidence="7">
    <location>
        <begin position="24"/>
        <end position="431"/>
    </location>
</feature>
<keyword evidence="4 6" id="KW-1133">Transmembrane helix</keyword>
<feature type="transmembrane region" description="Helical" evidence="6">
    <location>
        <begin position="24"/>
        <end position="46"/>
    </location>
</feature>
<feature type="transmembrane region" description="Helical" evidence="6">
    <location>
        <begin position="405"/>
        <end position="427"/>
    </location>
</feature>
<keyword evidence="3 6" id="KW-0812">Transmembrane</keyword>
<feature type="transmembrane region" description="Helical" evidence="6">
    <location>
        <begin position="317"/>
        <end position="335"/>
    </location>
</feature>
<dbReference type="InterPro" id="IPR020846">
    <property type="entry name" value="MFS_dom"/>
</dbReference>
<dbReference type="PROSITE" id="PS00217">
    <property type="entry name" value="SUGAR_TRANSPORT_2"/>
    <property type="match status" value="1"/>
</dbReference>
<keyword evidence="2" id="KW-0813">Transport</keyword>
<dbReference type="InterPro" id="IPR003663">
    <property type="entry name" value="Sugar/inositol_transpt"/>
</dbReference>
<dbReference type="CDD" id="cd17316">
    <property type="entry name" value="MFS_SV2_like"/>
    <property type="match status" value="1"/>
</dbReference>
<feature type="transmembrane region" description="Helical" evidence="6">
    <location>
        <begin position="376"/>
        <end position="399"/>
    </location>
</feature>
<protein>
    <submittedName>
        <fullName evidence="8">MFS transporter</fullName>
    </submittedName>
</protein>
<dbReference type="InterPro" id="IPR005828">
    <property type="entry name" value="MFS_sugar_transport-like"/>
</dbReference>
<feature type="transmembrane region" description="Helical" evidence="6">
    <location>
        <begin position="58"/>
        <end position="82"/>
    </location>
</feature>
<evidence type="ECO:0000256" key="6">
    <source>
        <dbReference type="SAM" id="Phobius"/>
    </source>
</evidence>
<evidence type="ECO:0000313" key="9">
    <source>
        <dbReference type="Proteomes" id="UP001428817"/>
    </source>
</evidence>
<evidence type="ECO:0000256" key="5">
    <source>
        <dbReference type="ARBA" id="ARBA00023136"/>
    </source>
</evidence>
<feature type="transmembrane region" description="Helical" evidence="6">
    <location>
        <begin position="254"/>
        <end position="276"/>
    </location>
</feature>
<reference evidence="9" key="1">
    <citation type="journal article" date="2019" name="Int. J. Syst. Evol. Microbiol.">
        <title>The Global Catalogue of Microorganisms (GCM) 10K type strain sequencing project: providing services to taxonomists for standard genome sequencing and annotation.</title>
        <authorList>
            <consortium name="The Broad Institute Genomics Platform"/>
            <consortium name="The Broad Institute Genome Sequencing Center for Infectious Disease"/>
            <person name="Wu L."/>
            <person name="Ma J."/>
        </authorList>
    </citation>
    <scope>NUCLEOTIDE SEQUENCE [LARGE SCALE GENOMIC DNA]</scope>
    <source>
        <strain evidence="9">JCM 18303</strain>
    </source>
</reference>
<comment type="subcellular location">
    <subcellularLocation>
        <location evidence="1">Cell membrane</location>
        <topology evidence="1">Multi-pass membrane protein</topology>
    </subcellularLocation>
</comment>
<dbReference type="Proteomes" id="UP001428817">
    <property type="component" value="Unassembled WGS sequence"/>
</dbReference>
<feature type="transmembrane region" description="Helical" evidence="6">
    <location>
        <begin position="177"/>
        <end position="198"/>
    </location>
</feature>
<evidence type="ECO:0000259" key="7">
    <source>
        <dbReference type="PROSITE" id="PS50850"/>
    </source>
</evidence>
<dbReference type="InterPro" id="IPR036259">
    <property type="entry name" value="MFS_trans_sf"/>
</dbReference>
<dbReference type="PANTHER" id="PTHR23511">
    <property type="entry name" value="SYNAPTIC VESICLE GLYCOPROTEIN 2"/>
    <property type="match status" value="1"/>
</dbReference>
<dbReference type="EMBL" id="BAABJP010000039">
    <property type="protein sequence ID" value="GAA5168073.1"/>
    <property type="molecule type" value="Genomic_DNA"/>
</dbReference>
<evidence type="ECO:0000256" key="3">
    <source>
        <dbReference type="ARBA" id="ARBA00022692"/>
    </source>
</evidence>
<evidence type="ECO:0000256" key="1">
    <source>
        <dbReference type="ARBA" id="ARBA00004651"/>
    </source>
</evidence>
<dbReference type="Pfam" id="PF00083">
    <property type="entry name" value="Sugar_tr"/>
    <property type="match status" value="1"/>
</dbReference>
<keyword evidence="9" id="KW-1185">Reference proteome</keyword>
<dbReference type="PROSITE" id="PS50850">
    <property type="entry name" value="MFS"/>
    <property type="match status" value="1"/>
</dbReference>
<name>A0ABP9QW80_9PSEU</name>
<feature type="transmembrane region" description="Helical" evidence="6">
    <location>
        <begin position="341"/>
        <end position="364"/>
    </location>
</feature>
<proteinExistence type="predicted"/>
<gene>
    <name evidence="8" type="ORF">GCM10023321_61650</name>
</gene>
<accession>A0ABP9QW80</accession>
<sequence>MRATGTSSGSAIDEAGFSRFHLKVTAYSAGGMFCDGYMLGIVAPALAAYGRQHEVSALWSGLIGASALIGLFLGSIAFGWLTDRVGRQTMYLADLLIFVVGSLAQALVTDVAWLFALRLLLGVAIGADYAISPTLLAEFAPRRHRGWMMSSLNVVWTVGYVASFGVGYLLSGLGSDAWRWMLASSALPALVVALLRLGTPESPRWLVRQGRAEEALRVLRTHVDPHATPADLVADAEERADYRSLFRAGLRRRVIFGGLFWFCQVVPYFALFTFLPDVLAALRIEGDLAQSVLVNVFLLAGAVVGMVLVNRVNRRPFVLWSFGLLAAVTAVLGLWTGAPPLAVVALFGSFAFVVSAAQSLALVYPSELFPTGVRASGVGVVTAFSRIGAAIGTFLLPLAVAGLGVHSTTLIAAGVLLLGLLASAAWAPETRMLTLGDAGRG</sequence>
<feature type="transmembrane region" description="Helical" evidence="6">
    <location>
        <begin position="152"/>
        <end position="171"/>
    </location>
</feature>
<feature type="transmembrane region" description="Helical" evidence="6">
    <location>
        <begin position="288"/>
        <end position="310"/>
    </location>
</feature>
<evidence type="ECO:0000256" key="4">
    <source>
        <dbReference type="ARBA" id="ARBA00022989"/>
    </source>
</evidence>
<organism evidence="8 9">
    <name type="scientific">Pseudonocardia eucalypti</name>
    <dbReference type="NCBI Taxonomy" id="648755"/>
    <lineage>
        <taxon>Bacteria</taxon>
        <taxon>Bacillati</taxon>
        <taxon>Actinomycetota</taxon>
        <taxon>Actinomycetes</taxon>
        <taxon>Pseudonocardiales</taxon>
        <taxon>Pseudonocardiaceae</taxon>
        <taxon>Pseudonocardia</taxon>
    </lineage>
</organism>
<feature type="transmembrane region" description="Helical" evidence="6">
    <location>
        <begin position="89"/>
        <end position="107"/>
    </location>
</feature>
<dbReference type="InterPro" id="IPR005829">
    <property type="entry name" value="Sugar_transporter_CS"/>
</dbReference>
<dbReference type="PRINTS" id="PR00171">
    <property type="entry name" value="SUGRTRNSPORT"/>
</dbReference>
<dbReference type="RefSeq" id="WP_185065347.1">
    <property type="nucleotide sequence ID" value="NZ_BAABJP010000039.1"/>
</dbReference>
<keyword evidence="5 6" id="KW-0472">Membrane</keyword>
<dbReference type="PANTHER" id="PTHR23511:SF34">
    <property type="entry name" value="SYNAPTIC VESICLE GLYCOPROTEIN 2"/>
    <property type="match status" value="1"/>
</dbReference>
<comment type="caution">
    <text evidence="8">The sequence shown here is derived from an EMBL/GenBank/DDBJ whole genome shotgun (WGS) entry which is preliminary data.</text>
</comment>
<evidence type="ECO:0000313" key="8">
    <source>
        <dbReference type="EMBL" id="GAA5168073.1"/>
    </source>
</evidence>
<dbReference type="SUPFAM" id="SSF103473">
    <property type="entry name" value="MFS general substrate transporter"/>
    <property type="match status" value="1"/>
</dbReference>
<dbReference type="Gene3D" id="1.20.1250.20">
    <property type="entry name" value="MFS general substrate transporter like domains"/>
    <property type="match status" value="1"/>
</dbReference>